<evidence type="ECO:0000256" key="1">
    <source>
        <dbReference type="ARBA" id="ARBA00022448"/>
    </source>
</evidence>
<dbReference type="Gene3D" id="1.10.760.10">
    <property type="entry name" value="Cytochrome c-like domain"/>
    <property type="match status" value="1"/>
</dbReference>
<dbReference type="GO" id="GO:0020037">
    <property type="term" value="F:heme binding"/>
    <property type="evidence" value="ECO:0007669"/>
    <property type="project" value="InterPro"/>
</dbReference>
<dbReference type="AlphaFoldDB" id="A0A2S5KNT3"/>
<keyword evidence="5 6" id="KW-0408">Iron</keyword>
<dbReference type="OrthoDB" id="9805828at2"/>
<keyword evidence="3 6" id="KW-0479">Metal-binding</keyword>
<dbReference type="InterPro" id="IPR036909">
    <property type="entry name" value="Cyt_c-like_dom_sf"/>
</dbReference>
<evidence type="ECO:0000256" key="5">
    <source>
        <dbReference type="ARBA" id="ARBA00023004"/>
    </source>
</evidence>
<dbReference type="InterPro" id="IPR009056">
    <property type="entry name" value="Cyt_c-like_dom"/>
</dbReference>
<protein>
    <submittedName>
        <fullName evidence="8">Cytochrome c family protein</fullName>
    </submittedName>
</protein>
<organism evidence="8 9">
    <name type="scientific">Proteobacteria bacterium 228</name>
    <dbReference type="NCBI Taxonomy" id="2083153"/>
    <lineage>
        <taxon>Bacteria</taxon>
        <taxon>Pseudomonadati</taxon>
        <taxon>Pseudomonadota</taxon>
    </lineage>
</organism>
<evidence type="ECO:0000256" key="3">
    <source>
        <dbReference type="ARBA" id="ARBA00022723"/>
    </source>
</evidence>
<proteinExistence type="predicted"/>
<dbReference type="EMBL" id="PRLP01000052">
    <property type="protein sequence ID" value="PPC76448.1"/>
    <property type="molecule type" value="Genomic_DNA"/>
</dbReference>
<reference evidence="8 9" key="1">
    <citation type="submission" date="2018-02" db="EMBL/GenBank/DDBJ databases">
        <title>novel marine gammaproteobacteria from coastal saline agro ecosystem.</title>
        <authorList>
            <person name="Krishnan R."/>
            <person name="Ramesh Kumar N."/>
        </authorList>
    </citation>
    <scope>NUCLEOTIDE SEQUENCE [LARGE SCALE GENOMIC DNA]</scope>
    <source>
        <strain evidence="8 9">228</strain>
    </source>
</reference>
<evidence type="ECO:0000313" key="8">
    <source>
        <dbReference type="EMBL" id="PPC76448.1"/>
    </source>
</evidence>
<evidence type="ECO:0000256" key="4">
    <source>
        <dbReference type="ARBA" id="ARBA00022982"/>
    </source>
</evidence>
<keyword evidence="1" id="KW-0813">Transport</keyword>
<evidence type="ECO:0000256" key="6">
    <source>
        <dbReference type="PROSITE-ProRule" id="PRU00433"/>
    </source>
</evidence>
<keyword evidence="4" id="KW-0249">Electron transport</keyword>
<dbReference type="PANTHER" id="PTHR11961">
    <property type="entry name" value="CYTOCHROME C"/>
    <property type="match status" value="1"/>
</dbReference>
<dbReference type="SUPFAM" id="SSF46626">
    <property type="entry name" value="Cytochrome c"/>
    <property type="match status" value="1"/>
</dbReference>
<dbReference type="PROSITE" id="PS51007">
    <property type="entry name" value="CYTC"/>
    <property type="match status" value="1"/>
</dbReference>
<sequence length="117" mass="11773">MTLTAIACAGSALAAGDAGHGRELFTAQCSACHTTNGSPLVGPSLMGVVGRHAGSLAGVNYTQALKSYDVVWDAASLDTFLTSPFAAVPGTTMPISIPSASDRADVIAYLQTLSTGQ</sequence>
<dbReference type="GO" id="GO:0009055">
    <property type="term" value="F:electron transfer activity"/>
    <property type="evidence" value="ECO:0007669"/>
    <property type="project" value="InterPro"/>
</dbReference>
<feature type="domain" description="Cytochrome c" evidence="7">
    <location>
        <begin position="16"/>
        <end position="114"/>
    </location>
</feature>
<keyword evidence="2 6" id="KW-0349">Heme</keyword>
<evidence type="ECO:0000256" key="2">
    <source>
        <dbReference type="ARBA" id="ARBA00022617"/>
    </source>
</evidence>
<accession>A0A2S5KNT3</accession>
<comment type="caution">
    <text evidence="8">The sequence shown here is derived from an EMBL/GenBank/DDBJ whole genome shotgun (WGS) entry which is preliminary data.</text>
</comment>
<evidence type="ECO:0000313" key="9">
    <source>
        <dbReference type="Proteomes" id="UP000238196"/>
    </source>
</evidence>
<dbReference type="Pfam" id="PF00034">
    <property type="entry name" value="Cytochrom_C"/>
    <property type="match status" value="1"/>
</dbReference>
<dbReference type="PRINTS" id="PR00604">
    <property type="entry name" value="CYTCHRMECIAB"/>
</dbReference>
<dbReference type="Proteomes" id="UP000238196">
    <property type="component" value="Unassembled WGS sequence"/>
</dbReference>
<gene>
    <name evidence="8" type="ORF">C4K68_15880</name>
</gene>
<dbReference type="GO" id="GO:0046872">
    <property type="term" value="F:metal ion binding"/>
    <property type="evidence" value="ECO:0007669"/>
    <property type="project" value="UniProtKB-KW"/>
</dbReference>
<evidence type="ECO:0000259" key="7">
    <source>
        <dbReference type="PROSITE" id="PS51007"/>
    </source>
</evidence>
<dbReference type="InterPro" id="IPR002327">
    <property type="entry name" value="Cyt_c_1A/1B"/>
</dbReference>
<name>A0A2S5KNT3_9PROT</name>